<dbReference type="Proteomes" id="UP000199643">
    <property type="component" value="Unassembled WGS sequence"/>
</dbReference>
<reference evidence="3" key="1">
    <citation type="submission" date="2016-10" db="EMBL/GenBank/DDBJ databases">
        <authorList>
            <person name="Varghese N."/>
            <person name="Submissions S."/>
        </authorList>
    </citation>
    <scope>NUCLEOTIDE SEQUENCE [LARGE SCALE GENOMIC DNA]</scope>
    <source>
        <strain evidence="3">DSM 17933</strain>
    </source>
</reference>
<proteinExistence type="predicted"/>
<dbReference type="STRING" id="405671.SAMN05421827_106210"/>
<evidence type="ECO:0000256" key="1">
    <source>
        <dbReference type="SAM" id="Coils"/>
    </source>
</evidence>
<gene>
    <name evidence="2" type="ORF">SAMN05421827_106210</name>
</gene>
<dbReference type="AlphaFoldDB" id="A0A1G7U7D0"/>
<keyword evidence="3" id="KW-1185">Reference proteome</keyword>
<evidence type="ECO:0000313" key="2">
    <source>
        <dbReference type="EMBL" id="SDG43512.1"/>
    </source>
</evidence>
<name>A0A1G7U7D0_9SPHI</name>
<dbReference type="PROSITE" id="PS51257">
    <property type="entry name" value="PROKAR_LIPOPROTEIN"/>
    <property type="match status" value="1"/>
</dbReference>
<feature type="coiled-coil region" evidence="1">
    <location>
        <begin position="138"/>
        <end position="165"/>
    </location>
</feature>
<keyword evidence="1" id="KW-0175">Coiled coil</keyword>
<dbReference type="EMBL" id="FNCH01000006">
    <property type="protein sequence ID" value="SDG43512.1"/>
    <property type="molecule type" value="Genomic_DNA"/>
</dbReference>
<sequence length="173" mass="19764">MRNILFILLIFGLTSCQSKKAIHLNTVLVRAERTVFNIMVGKNGPNEKKLQCLIDGNFKCALQAIDDKEQAFNAVINEINSVEINDIKYGNALKKAAISYYDAVKQVEISDRQEIVLQQLSQDKTNTVKVRDSAMAKQHQLLNKKQEMRQLISKKENKFAEIQKQFNSVNHLN</sequence>
<protein>
    <recommendedName>
        <fullName evidence="4">Lipoprotein</fullName>
    </recommendedName>
</protein>
<evidence type="ECO:0008006" key="4">
    <source>
        <dbReference type="Google" id="ProtNLM"/>
    </source>
</evidence>
<dbReference type="RefSeq" id="WP_143009059.1">
    <property type="nucleotide sequence ID" value="NZ_FNCH01000006.1"/>
</dbReference>
<accession>A0A1G7U7D0</accession>
<dbReference type="OrthoDB" id="762784at2"/>
<evidence type="ECO:0000313" key="3">
    <source>
        <dbReference type="Proteomes" id="UP000199643"/>
    </source>
</evidence>
<organism evidence="2 3">
    <name type="scientific">Pedobacter terrae</name>
    <dbReference type="NCBI Taxonomy" id="405671"/>
    <lineage>
        <taxon>Bacteria</taxon>
        <taxon>Pseudomonadati</taxon>
        <taxon>Bacteroidota</taxon>
        <taxon>Sphingobacteriia</taxon>
        <taxon>Sphingobacteriales</taxon>
        <taxon>Sphingobacteriaceae</taxon>
        <taxon>Pedobacter</taxon>
    </lineage>
</organism>